<accession>A0A2S4PPI4</accession>
<dbReference type="AlphaFoldDB" id="A0A2S4PPI4"/>
<evidence type="ECO:0000256" key="1">
    <source>
        <dbReference type="SAM" id="MobiDB-lite"/>
    </source>
</evidence>
<proteinExistence type="predicted"/>
<evidence type="ECO:0000313" key="2">
    <source>
        <dbReference type="EMBL" id="POS83914.1"/>
    </source>
</evidence>
<reference evidence="2 3" key="1">
    <citation type="submission" date="2017-10" db="EMBL/GenBank/DDBJ databases">
        <title>Development of genomic resources for the powdery mildew, Erysiphe pulchra.</title>
        <authorList>
            <person name="Wadl P.A."/>
            <person name="Mack B.M."/>
            <person name="Moore G."/>
            <person name="Beltz S.B."/>
        </authorList>
    </citation>
    <scope>NUCLEOTIDE SEQUENCE [LARGE SCALE GENOMIC DNA]</scope>
    <source>
        <strain evidence="2">Cflorida</strain>
    </source>
</reference>
<feature type="region of interest" description="Disordered" evidence="1">
    <location>
        <begin position="1"/>
        <end position="22"/>
    </location>
</feature>
<dbReference type="Proteomes" id="UP000237438">
    <property type="component" value="Unassembled WGS sequence"/>
</dbReference>
<sequence>MAPPAFTKRGPPPDSPDAGNRVSKTTLALNRTSGTTISKPHSTLYTNIALHKSSTIVKKLGVEQFSIDYQADKVDMDVELEELSINTINSDPFEEDFLPLGFMMIILLRASQRVEKPMKKTEVSHYLWIPSKVSNPSWAEKVGVAENVTDYFTEKANYQSIASPWVKLGPDHEARKTGSFELRQKTQQFIPDKSFIADIWSVPSGVTILAPSPAKAATLLQYKQAIENRFGDASVEKQETWNTFIVRPIPKKIRDLDGFFNLFDGLI</sequence>
<organism evidence="2 3">
    <name type="scientific">Erysiphe pulchra</name>
    <dbReference type="NCBI Taxonomy" id="225359"/>
    <lineage>
        <taxon>Eukaryota</taxon>
        <taxon>Fungi</taxon>
        <taxon>Dikarya</taxon>
        <taxon>Ascomycota</taxon>
        <taxon>Pezizomycotina</taxon>
        <taxon>Leotiomycetes</taxon>
        <taxon>Erysiphales</taxon>
        <taxon>Erysiphaceae</taxon>
        <taxon>Erysiphe</taxon>
    </lineage>
</organism>
<dbReference type="EMBL" id="PEDP01001278">
    <property type="protein sequence ID" value="POS83914.1"/>
    <property type="molecule type" value="Genomic_DNA"/>
</dbReference>
<evidence type="ECO:0000313" key="3">
    <source>
        <dbReference type="Proteomes" id="UP000237438"/>
    </source>
</evidence>
<protein>
    <submittedName>
        <fullName evidence="2">Uncharacterized protein</fullName>
    </submittedName>
</protein>
<keyword evidence="3" id="KW-1185">Reference proteome</keyword>
<gene>
    <name evidence="2" type="ORF">EPUL_002612</name>
</gene>
<comment type="caution">
    <text evidence="2">The sequence shown here is derived from an EMBL/GenBank/DDBJ whole genome shotgun (WGS) entry which is preliminary data.</text>
</comment>
<name>A0A2S4PPI4_9PEZI</name>